<sequence length="70" mass="7726">MVVCSHPQPAASNELQDFLLARLGLSSNALNLGLRQAELEQAPLPIVLWSFGLLSLEQLQQVLDWENNQG</sequence>
<dbReference type="RefSeq" id="WP_011127680.1">
    <property type="nucleotide sequence ID" value="NC_005070.1"/>
</dbReference>
<dbReference type="KEGG" id="syw:SYNW0815"/>
<accession>Q7U811</accession>
<dbReference type="InterPro" id="IPR021336">
    <property type="entry name" value="DUF2949"/>
</dbReference>
<dbReference type="HOGENOM" id="CLU_184319_1_0_3"/>
<protein>
    <recommendedName>
        <fullName evidence="3">DUF2949 domain-containing protein</fullName>
    </recommendedName>
</protein>
<proteinExistence type="predicted"/>
<name>Q7U811_PARMW</name>
<dbReference type="AlphaFoldDB" id="Q7U811"/>
<dbReference type="eggNOG" id="ENOG503304D">
    <property type="taxonomic scope" value="Bacteria"/>
</dbReference>
<organism evidence="1 2">
    <name type="scientific">Parasynechococcus marenigrum (strain WH8102)</name>
    <dbReference type="NCBI Taxonomy" id="84588"/>
    <lineage>
        <taxon>Bacteria</taxon>
        <taxon>Bacillati</taxon>
        <taxon>Cyanobacteriota</taxon>
        <taxon>Cyanophyceae</taxon>
        <taxon>Synechococcales</taxon>
        <taxon>Prochlorococcaceae</taxon>
        <taxon>Parasynechococcus</taxon>
        <taxon>Parasynechococcus marenigrum</taxon>
    </lineage>
</organism>
<reference evidence="1 2" key="1">
    <citation type="journal article" date="2003" name="Nature">
        <title>The genome of a motile marine Synechococcus.</title>
        <authorList>
            <person name="Palenik B."/>
            <person name="Brahamsha B."/>
            <person name="Larimer F."/>
            <person name="Land M."/>
            <person name="Hauser L."/>
            <person name="Chain P."/>
            <person name="Lamerdin J."/>
            <person name="Regala W."/>
            <person name="Allen E.A."/>
            <person name="McCarren J."/>
            <person name="Paulsen I."/>
            <person name="Dufresne A."/>
            <person name="Partensky F."/>
            <person name="Webb E."/>
            <person name="Waterbury J."/>
        </authorList>
    </citation>
    <scope>NUCLEOTIDE SEQUENCE [LARGE SCALE GENOMIC DNA]</scope>
    <source>
        <strain evidence="1 2">WH8102</strain>
    </source>
</reference>
<dbReference type="Proteomes" id="UP000001422">
    <property type="component" value="Chromosome"/>
</dbReference>
<dbReference type="Pfam" id="PF11165">
    <property type="entry name" value="DUF2949"/>
    <property type="match status" value="1"/>
</dbReference>
<evidence type="ECO:0000313" key="1">
    <source>
        <dbReference type="EMBL" id="CAE07330.1"/>
    </source>
</evidence>
<dbReference type="EMBL" id="BX569691">
    <property type="protein sequence ID" value="CAE07330.1"/>
    <property type="molecule type" value="Genomic_DNA"/>
</dbReference>
<evidence type="ECO:0008006" key="3">
    <source>
        <dbReference type="Google" id="ProtNLM"/>
    </source>
</evidence>
<gene>
    <name evidence="1" type="ordered locus">SYNW0815</name>
</gene>
<dbReference type="STRING" id="84588.SYNW0815"/>
<keyword evidence="2" id="KW-1185">Reference proteome</keyword>
<evidence type="ECO:0000313" key="2">
    <source>
        <dbReference type="Proteomes" id="UP000001422"/>
    </source>
</evidence>